<name>A0A2P5BLU9_PARAD</name>
<keyword evidence="1" id="KW-1133">Transmembrane helix</keyword>
<keyword evidence="4" id="KW-1185">Reference proteome</keyword>
<accession>A0A2P5BLU9</accession>
<feature type="transmembrane region" description="Helical" evidence="1">
    <location>
        <begin position="63"/>
        <end position="82"/>
    </location>
</feature>
<dbReference type="OrthoDB" id="1428651at2759"/>
<dbReference type="GO" id="GO:0003676">
    <property type="term" value="F:nucleic acid binding"/>
    <property type="evidence" value="ECO:0007669"/>
    <property type="project" value="InterPro"/>
</dbReference>
<dbReference type="CDD" id="cd06222">
    <property type="entry name" value="RNase_H_like"/>
    <property type="match status" value="1"/>
</dbReference>
<organism evidence="3 4">
    <name type="scientific">Parasponia andersonii</name>
    <name type="common">Sponia andersonii</name>
    <dbReference type="NCBI Taxonomy" id="3476"/>
    <lineage>
        <taxon>Eukaryota</taxon>
        <taxon>Viridiplantae</taxon>
        <taxon>Streptophyta</taxon>
        <taxon>Embryophyta</taxon>
        <taxon>Tracheophyta</taxon>
        <taxon>Spermatophyta</taxon>
        <taxon>Magnoliopsida</taxon>
        <taxon>eudicotyledons</taxon>
        <taxon>Gunneridae</taxon>
        <taxon>Pentapetalae</taxon>
        <taxon>rosids</taxon>
        <taxon>fabids</taxon>
        <taxon>Rosales</taxon>
        <taxon>Cannabaceae</taxon>
        <taxon>Parasponia</taxon>
    </lineage>
</organism>
<evidence type="ECO:0000313" key="3">
    <source>
        <dbReference type="EMBL" id="PON49766.1"/>
    </source>
</evidence>
<dbReference type="InterPro" id="IPR002156">
    <property type="entry name" value="RNaseH_domain"/>
</dbReference>
<dbReference type="Proteomes" id="UP000237105">
    <property type="component" value="Unassembled WGS sequence"/>
</dbReference>
<dbReference type="EMBL" id="JXTB01000255">
    <property type="protein sequence ID" value="PON49766.1"/>
    <property type="molecule type" value="Genomic_DNA"/>
</dbReference>
<proteinExistence type="predicted"/>
<dbReference type="AlphaFoldDB" id="A0A2P5BLU9"/>
<reference evidence="4" key="1">
    <citation type="submission" date="2016-06" db="EMBL/GenBank/DDBJ databases">
        <title>Parallel loss of symbiosis genes in relatives of nitrogen-fixing non-legume Parasponia.</title>
        <authorList>
            <person name="Van Velzen R."/>
            <person name="Holmer R."/>
            <person name="Bu F."/>
            <person name="Rutten L."/>
            <person name="Van Zeijl A."/>
            <person name="Liu W."/>
            <person name="Santuari L."/>
            <person name="Cao Q."/>
            <person name="Sharma T."/>
            <person name="Shen D."/>
            <person name="Roswanjaya Y."/>
            <person name="Wardhani T."/>
            <person name="Kalhor M.S."/>
            <person name="Jansen J."/>
            <person name="Van den Hoogen J."/>
            <person name="Gungor B."/>
            <person name="Hartog M."/>
            <person name="Hontelez J."/>
            <person name="Verver J."/>
            <person name="Yang W.-C."/>
            <person name="Schijlen E."/>
            <person name="Repin R."/>
            <person name="Schilthuizen M."/>
            <person name="Schranz E."/>
            <person name="Heidstra R."/>
            <person name="Miyata K."/>
            <person name="Fedorova E."/>
            <person name="Kohlen W."/>
            <person name="Bisseling T."/>
            <person name="Smit S."/>
            <person name="Geurts R."/>
        </authorList>
    </citation>
    <scope>NUCLEOTIDE SEQUENCE [LARGE SCALE GENOMIC DNA]</scope>
    <source>
        <strain evidence="4">cv. WU1-14</strain>
    </source>
</reference>
<evidence type="ECO:0000313" key="4">
    <source>
        <dbReference type="Proteomes" id="UP000237105"/>
    </source>
</evidence>
<dbReference type="GO" id="GO:0004523">
    <property type="term" value="F:RNA-DNA hybrid ribonuclease activity"/>
    <property type="evidence" value="ECO:0007669"/>
    <property type="project" value="InterPro"/>
</dbReference>
<dbReference type="InterPro" id="IPR044730">
    <property type="entry name" value="RNase_H-like_dom_plant"/>
</dbReference>
<gene>
    <name evidence="3" type="ORF">PanWU01x14_228020</name>
</gene>
<evidence type="ECO:0000256" key="1">
    <source>
        <dbReference type="SAM" id="Phobius"/>
    </source>
</evidence>
<evidence type="ECO:0000259" key="2">
    <source>
        <dbReference type="Pfam" id="PF13456"/>
    </source>
</evidence>
<feature type="domain" description="RNase H type-1" evidence="2">
    <location>
        <begin position="6"/>
        <end position="95"/>
    </location>
</feature>
<keyword evidence="1" id="KW-0812">Transmembrane</keyword>
<keyword evidence="1" id="KW-0472">Membrane</keyword>
<dbReference type="Pfam" id="PF13456">
    <property type="entry name" value="RVT_3"/>
    <property type="match status" value="1"/>
</dbReference>
<sequence length="123" mass="13489">MAALSKCVNGLLNAENTEYVALTYSLRWAQDGFAPLEAVESDALGVVQTYHNLHKSRSPFSGLMLDISILLSSFPGVLLNYVNRDTSKAANCLARCALTIDNELVWIEEVPKFVISVVLQDLS</sequence>
<protein>
    <recommendedName>
        <fullName evidence="2">RNase H type-1 domain-containing protein</fullName>
    </recommendedName>
</protein>
<comment type="caution">
    <text evidence="3">The sequence shown here is derived from an EMBL/GenBank/DDBJ whole genome shotgun (WGS) entry which is preliminary data.</text>
</comment>